<evidence type="ECO:0000313" key="1">
    <source>
        <dbReference type="EMBL" id="KII63108.1"/>
    </source>
</evidence>
<name>A0A0C2ICR1_THEKT</name>
<comment type="caution">
    <text evidence="1">The sequence shown here is derived from an EMBL/GenBank/DDBJ whole genome shotgun (WGS) entry which is preliminary data.</text>
</comment>
<accession>A0A0C2ICR1</accession>
<proteinExistence type="predicted"/>
<evidence type="ECO:0000313" key="2">
    <source>
        <dbReference type="Proteomes" id="UP000031668"/>
    </source>
</evidence>
<organism evidence="1 2">
    <name type="scientific">Thelohanellus kitauei</name>
    <name type="common">Myxosporean</name>
    <dbReference type="NCBI Taxonomy" id="669202"/>
    <lineage>
        <taxon>Eukaryota</taxon>
        <taxon>Metazoa</taxon>
        <taxon>Cnidaria</taxon>
        <taxon>Myxozoa</taxon>
        <taxon>Myxosporea</taxon>
        <taxon>Bivalvulida</taxon>
        <taxon>Platysporina</taxon>
        <taxon>Myxobolidae</taxon>
        <taxon>Thelohanellus</taxon>
    </lineage>
</organism>
<dbReference type="AlphaFoldDB" id="A0A0C2ICR1"/>
<keyword evidence="2" id="KW-1185">Reference proteome</keyword>
<reference evidence="1 2" key="1">
    <citation type="journal article" date="2014" name="Genome Biol. Evol.">
        <title>The genome of the myxosporean Thelohanellus kitauei shows adaptations to nutrient acquisition within its fish host.</title>
        <authorList>
            <person name="Yang Y."/>
            <person name="Xiong J."/>
            <person name="Zhou Z."/>
            <person name="Huo F."/>
            <person name="Miao W."/>
            <person name="Ran C."/>
            <person name="Liu Y."/>
            <person name="Zhang J."/>
            <person name="Feng J."/>
            <person name="Wang M."/>
            <person name="Wang M."/>
            <person name="Wang L."/>
            <person name="Yao B."/>
        </authorList>
    </citation>
    <scope>NUCLEOTIDE SEQUENCE [LARGE SCALE GENOMIC DNA]</scope>
    <source>
        <strain evidence="1">Wuqing</strain>
    </source>
</reference>
<sequence length="269" mass="30728">MFNRPALMLTQRSPDWTTQRCCVRGRFLCQTSLTGIRHPISDTKCKVKGDLEQSRTNAASMLTKLLPEWSTQPCYVNYLTVSSFHTGTVQAIKATLSFRLTAGQIFEERWPDVLMILGTESTEKFGARQYFGGYCYTRNILRRIDKSLILAKGAFYLYTDLYLYTNFLKQENGKIFKKIELLGKARRSGLEAKERTVDYLKSIHHSFKRGNIGNIITLLQEAIKSELIIDDEISQAVTKFFDVAYTYISSFKSLKNIKSSAGICKDIKS</sequence>
<dbReference type="Proteomes" id="UP000031668">
    <property type="component" value="Unassembled WGS sequence"/>
</dbReference>
<dbReference type="EMBL" id="JWZT01004773">
    <property type="protein sequence ID" value="KII63108.1"/>
    <property type="molecule type" value="Genomic_DNA"/>
</dbReference>
<gene>
    <name evidence="1" type="ORF">RF11_01858</name>
</gene>
<protein>
    <submittedName>
        <fullName evidence="1">Uncharacterized protein</fullName>
    </submittedName>
</protein>